<dbReference type="PANTHER" id="PTHR34384">
    <property type="entry name" value="L-2,3-DIAMINOPROPANOATE--CITRATE LIGASE"/>
    <property type="match status" value="1"/>
</dbReference>
<dbReference type="GO" id="GO:0016881">
    <property type="term" value="F:acid-amino acid ligase activity"/>
    <property type="evidence" value="ECO:0007669"/>
    <property type="project" value="UniProtKB-ARBA"/>
</dbReference>
<dbReference type="InterPro" id="IPR007310">
    <property type="entry name" value="Aerobactin_biosyn_IucA/IucC_N"/>
</dbReference>
<sequence>MSTAETDVAAGSLRDVYDRRIAAKVIAEFCHERALTPLETSPGHFSLLSDDQRTEYGFTADLLSLDSWAVDEESLRRTRGGHELPVRAVDLVVDVRAQLGIAVDALPEYLEELIHTVAIGADRTDAKRIRAADLAVADFQTIEKTMTEGHPCFVANAGRLGFSAHDVAAYAPESGGRFRLIWVAARAEDCDVATMGDVDYADLVRDELGDDVVEKFSDVLLFQGLDPGAYTFLPVHPWQWTEKAARLYAADIAERRLVILGASPDEYQPQQSIRTQFNATTPTRHYVKTALSIVNMGFTRGMSADYMRTTPLINDWVRSRIGDDAYLRETGFELLYEVAAVGYRNPTFTAITRPGSEYRKLLSALWRQSPVPRIDDDEQLATMASLLHVDHEGAPLIGEFIARSGLPAGEWLARYLRTYLHPIAYLLYRHRLKFSPHGENLILVLRDSVPVRAILKDVGEEVCVFDRPDDLPPSCSRALTTEPDEIRNLGVLSDVFDDFFRPLAALTHRSGLLDDADFWAIVAASVHEFVAAHPDLADRFARWDLFAPTFPAVHMNALQLGDNRRMVNVGDSYGAILAADHRLINPIADSQGAHRVS</sequence>
<comment type="similarity">
    <text evidence="2">Belongs to the IucA/IucC family.</text>
</comment>
<reference evidence="5 6" key="1">
    <citation type="submission" date="2020-08" db="EMBL/GenBank/DDBJ databases">
        <title>Sequencing the genomes of 1000 actinobacteria strains.</title>
        <authorList>
            <person name="Klenk H.-P."/>
        </authorList>
    </citation>
    <scope>NUCLEOTIDE SEQUENCE [LARGE SCALE GENOMIC DNA]</scope>
    <source>
        <strain evidence="5 6">DSM 45298</strain>
    </source>
</reference>
<comment type="caution">
    <text evidence="5">The sequence shown here is derived from an EMBL/GenBank/DDBJ whole genome shotgun (WGS) entry which is preliminary data.</text>
</comment>
<dbReference type="RefSeq" id="WP_183370170.1">
    <property type="nucleotide sequence ID" value="NZ_BAABHL010000050.1"/>
</dbReference>
<keyword evidence="6" id="KW-1185">Reference proteome</keyword>
<evidence type="ECO:0000256" key="2">
    <source>
        <dbReference type="ARBA" id="ARBA00007832"/>
    </source>
</evidence>
<feature type="domain" description="Aerobactin siderophore biosynthesis IucA/IucC N-terminal" evidence="3">
    <location>
        <begin position="138"/>
        <end position="388"/>
    </location>
</feature>
<proteinExistence type="inferred from homology"/>
<dbReference type="Proteomes" id="UP000551501">
    <property type="component" value="Unassembled WGS sequence"/>
</dbReference>
<evidence type="ECO:0000313" key="5">
    <source>
        <dbReference type="EMBL" id="MBB4135073.1"/>
    </source>
</evidence>
<evidence type="ECO:0000256" key="1">
    <source>
        <dbReference type="ARBA" id="ARBA00004924"/>
    </source>
</evidence>
<dbReference type="InterPro" id="IPR022770">
    <property type="entry name" value="IucA/IucC-like_C"/>
</dbReference>
<dbReference type="GO" id="GO:0019290">
    <property type="term" value="P:siderophore biosynthetic process"/>
    <property type="evidence" value="ECO:0007669"/>
    <property type="project" value="InterPro"/>
</dbReference>
<dbReference type="PANTHER" id="PTHR34384:SF6">
    <property type="entry name" value="STAPHYLOFERRIN B SYNTHASE"/>
    <property type="match status" value="1"/>
</dbReference>
<dbReference type="Pfam" id="PF04183">
    <property type="entry name" value="IucA_IucC"/>
    <property type="match status" value="1"/>
</dbReference>
<dbReference type="Pfam" id="PF06276">
    <property type="entry name" value="FhuF"/>
    <property type="match status" value="1"/>
</dbReference>
<organism evidence="5 6">
    <name type="scientific">Gordonia humi</name>
    <dbReference type="NCBI Taxonomy" id="686429"/>
    <lineage>
        <taxon>Bacteria</taxon>
        <taxon>Bacillati</taxon>
        <taxon>Actinomycetota</taxon>
        <taxon>Actinomycetes</taxon>
        <taxon>Mycobacteriales</taxon>
        <taxon>Gordoniaceae</taxon>
        <taxon>Gordonia</taxon>
    </lineage>
</organism>
<evidence type="ECO:0000313" key="6">
    <source>
        <dbReference type="Proteomes" id="UP000551501"/>
    </source>
</evidence>
<comment type="pathway">
    <text evidence="1">Siderophore biosynthesis.</text>
</comment>
<feature type="domain" description="Aerobactin siderophore biosynthesis IucA/IucC-like C-terminal" evidence="4">
    <location>
        <begin position="410"/>
        <end position="566"/>
    </location>
</feature>
<dbReference type="Gene3D" id="6.10.250.3370">
    <property type="match status" value="1"/>
</dbReference>
<gene>
    <name evidence="5" type="ORF">BKA16_001625</name>
</gene>
<accession>A0A840EXQ9</accession>
<dbReference type="Gene3D" id="1.10.510.40">
    <property type="match status" value="1"/>
</dbReference>
<dbReference type="AlphaFoldDB" id="A0A840EXQ9"/>
<evidence type="ECO:0000259" key="4">
    <source>
        <dbReference type="Pfam" id="PF06276"/>
    </source>
</evidence>
<dbReference type="EMBL" id="JACIFP010000001">
    <property type="protein sequence ID" value="MBB4135073.1"/>
    <property type="molecule type" value="Genomic_DNA"/>
</dbReference>
<dbReference type="Gene3D" id="3.30.310.280">
    <property type="match status" value="1"/>
</dbReference>
<protein>
    <submittedName>
        <fullName evidence="5">Siderophore synthetase component</fullName>
    </submittedName>
</protein>
<name>A0A840EXQ9_9ACTN</name>
<dbReference type="InterPro" id="IPR037455">
    <property type="entry name" value="LucA/IucC-like"/>
</dbReference>
<evidence type="ECO:0000259" key="3">
    <source>
        <dbReference type="Pfam" id="PF04183"/>
    </source>
</evidence>